<dbReference type="SUPFAM" id="SSF49303">
    <property type="entry name" value="beta-Galactosidase/glucuronidase domain"/>
    <property type="match status" value="1"/>
</dbReference>
<dbReference type="EMBL" id="JAPDPI010000005">
    <property type="protein sequence ID" value="MCW3804780.1"/>
    <property type="molecule type" value="Genomic_DNA"/>
</dbReference>
<dbReference type="SUPFAM" id="SSF49785">
    <property type="entry name" value="Galactose-binding domain-like"/>
    <property type="match status" value="1"/>
</dbReference>
<proteinExistence type="inferred from homology"/>
<dbReference type="Gene3D" id="2.60.120.260">
    <property type="entry name" value="Galactose-binding domain-like"/>
    <property type="match status" value="1"/>
</dbReference>
<dbReference type="Gene3D" id="3.20.20.80">
    <property type="entry name" value="Glycosidases"/>
    <property type="match status" value="1"/>
</dbReference>
<dbReference type="GO" id="GO:0019391">
    <property type="term" value="P:glucuronoside catabolic process"/>
    <property type="evidence" value="ECO:0007669"/>
    <property type="project" value="TreeGrafter"/>
</dbReference>
<dbReference type="InterPro" id="IPR006102">
    <property type="entry name" value="Ig-like_GH2"/>
</dbReference>
<dbReference type="EC" id="3.2.1.31" evidence="2"/>
<dbReference type="Proteomes" id="UP001207408">
    <property type="component" value="Unassembled WGS sequence"/>
</dbReference>
<dbReference type="InterPro" id="IPR013783">
    <property type="entry name" value="Ig-like_fold"/>
</dbReference>
<protein>
    <recommendedName>
        <fullName evidence="3">Beta-glucuronidase</fullName>
        <ecNumber evidence="2">3.2.1.31</ecNumber>
    </recommendedName>
</protein>
<name>A0AAE3MBQ5_9BACT</name>
<gene>
    <name evidence="10" type="ORF">OM074_04020</name>
</gene>
<evidence type="ECO:0000259" key="9">
    <source>
        <dbReference type="Pfam" id="PF02837"/>
    </source>
</evidence>
<dbReference type="InterPro" id="IPR006101">
    <property type="entry name" value="Glyco_hydro_2"/>
</dbReference>
<dbReference type="PANTHER" id="PTHR10066">
    <property type="entry name" value="BETA-GLUCURONIDASE"/>
    <property type="match status" value="1"/>
</dbReference>
<evidence type="ECO:0000256" key="1">
    <source>
        <dbReference type="ARBA" id="ARBA00007401"/>
    </source>
</evidence>
<evidence type="ECO:0000313" key="10">
    <source>
        <dbReference type="EMBL" id="MCW3804780.1"/>
    </source>
</evidence>
<evidence type="ECO:0000256" key="5">
    <source>
        <dbReference type="ARBA" id="ARBA00023295"/>
    </source>
</evidence>
<dbReference type="RefSeq" id="WP_301198002.1">
    <property type="nucleotide sequence ID" value="NZ_JAPDPI010000005.1"/>
</dbReference>
<dbReference type="Pfam" id="PF02837">
    <property type="entry name" value="Glyco_hydro_2_N"/>
    <property type="match status" value="1"/>
</dbReference>
<feature type="domain" description="Glycoside hydrolase family 2 immunoglobulin-like beta-sandwich" evidence="7">
    <location>
        <begin position="203"/>
        <end position="298"/>
    </location>
</feature>
<dbReference type="InterPro" id="IPR006104">
    <property type="entry name" value="Glyco_hydro_2_N"/>
</dbReference>
<dbReference type="AlphaFoldDB" id="A0AAE3MBQ5"/>
<dbReference type="Pfam" id="PF02836">
    <property type="entry name" value="Glyco_hydro_2_C"/>
    <property type="match status" value="1"/>
</dbReference>
<dbReference type="Gene3D" id="2.60.40.10">
    <property type="entry name" value="Immunoglobulins"/>
    <property type="match status" value="1"/>
</dbReference>
<organism evidence="10 11">
    <name type="scientific">Plebeiibacterium marinum</name>
    <dbReference type="NCBI Taxonomy" id="2992111"/>
    <lineage>
        <taxon>Bacteria</taxon>
        <taxon>Pseudomonadati</taxon>
        <taxon>Bacteroidota</taxon>
        <taxon>Bacteroidia</taxon>
        <taxon>Marinilabiliales</taxon>
        <taxon>Marinilabiliaceae</taxon>
        <taxon>Plebeiibacterium</taxon>
    </lineage>
</organism>
<evidence type="ECO:0000313" key="11">
    <source>
        <dbReference type="Proteomes" id="UP001207408"/>
    </source>
</evidence>
<dbReference type="PRINTS" id="PR00132">
    <property type="entry name" value="GLHYDRLASE2"/>
</dbReference>
<feature type="domain" description="Glycosyl hydrolases family 2 sugar binding" evidence="9">
    <location>
        <begin position="90"/>
        <end position="201"/>
    </location>
</feature>
<comment type="similarity">
    <text evidence="1">Belongs to the glycosyl hydrolase 2 family.</text>
</comment>
<keyword evidence="4" id="KW-0378">Hydrolase</keyword>
<evidence type="ECO:0000256" key="3">
    <source>
        <dbReference type="ARBA" id="ARBA00016205"/>
    </source>
</evidence>
<dbReference type="GO" id="GO:0030246">
    <property type="term" value="F:carbohydrate binding"/>
    <property type="evidence" value="ECO:0007669"/>
    <property type="project" value="TreeGrafter"/>
</dbReference>
<dbReference type="InterPro" id="IPR008979">
    <property type="entry name" value="Galactose-bd-like_sf"/>
</dbReference>
<comment type="caution">
    <text evidence="10">The sequence shown here is derived from an EMBL/GenBank/DDBJ whole genome shotgun (WGS) entry which is preliminary data.</text>
</comment>
<evidence type="ECO:0000256" key="2">
    <source>
        <dbReference type="ARBA" id="ARBA00012761"/>
    </source>
</evidence>
<keyword evidence="5" id="KW-0326">Glycosidase</keyword>
<evidence type="ECO:0000259" key="8">
    <source>
        <dbReference type="Pfam" id="PF02836"/>
    </source>
</evidence>
<sequence>MTTQKLMLLFILAICFSLSYSQAQKIFISNTFNRTCTSLNGKWQYVVDAYETGGMGGMPIFRNYEPKDKSDRVEYGFTSGRTLWVPGSWNIQKPELNYYEGSVWYRKTFNKENISKDKRYFIYIGASNYKTTVSLNGKILGKHEGGFTPFSYEVTDLLKEKDNYVIIGVNNSREADYIPAKVTDWFNHGGITRDVKIIEVPKTFINNYFIALDKSALNFKTKKIKGKIQFAGSELPKKANVIIPELKIDKEISVNEEGDTEFTLEVKHLELWSPENPKLYTVTITAGSDKISDEIGFRTIETKGKQILLNGKPVFLKGICLHDENPLRKDRTNNIEDAKLMLGWARELGCNFLRLAHYPHQEKIVRLADKMGMLLWEELPLYWGIQWGNPEVLKKAKAQYTEMINRDYNRASSIIWSVANETAPTEDRTKFLSDLADYIRSIDDTRLISAACKKDQEADGHPDSVYTYNDPLMEKLDIISFNEYLGWYGGFPEECRTKSFKAGLEKPIVVTEFGGGALQGFHGDSLTRWSEEFQEYLYKESIAMFDKIDGLAGMTPWILVDFQSPLRQLPEIQDGWNRKGLISEKGYKKKAFFVLKEYYESKGR</sequence>
<evidence type="ECO:0000256" key="6">
    <source>
        <dbReference type="SAM" id="SignalP"/>
    </source>
</evidence>
<dbReference type="InterPro" id="IPR006103">
    <property type="entry name" value="Glyco_hydro_2_cat"/>
</dbReference>
<feature type="signal peptide" evidence="6">
    <location>
        <begin position="1"/>
        <end position="23"/>
    </location>
</feature>
<feature type="domain" description="Glycoside hydrolase family 2 catalytic" evidence="8">
    <location>
        <begin position="301"/>
        <end position="600"/>
    </location>
</feature>
<accession>A0AAE3MBQ5</accession>
<dbReference type="InterPro" id="IPR036156">
    <property type="entry name" value="Beta-gal/glucu_dom_sf"/>
</dbReference>
<dbReference type="SUPFAM" id="SSF51445">
    <property type="entry name" value="(Trans)glycosidases"/>
    <property type="match status" value="1"/>
</dbReference>
<keyword evidence="6" id="KW-0732">Signal</keyword>
<dbReference type="InterPro" id="IPR017853">
    <property type="entry name" value="GH"/>
</dbReference>
<reference evidence="10" key="1">
    <citation type="submission" date="2022-10" db="EMBL/GenBank/DDBJ databases">
        <authorList>
            <person name="Yu W.X."/>
        </authorList>
    </citation>
    <scope>NUCLEOTIDE SEQUENCE</scope>
    <source>
        <strain evidence="10">D04</strain>
    </source>
</reference>
<evidence type="ECO:0000256" key="4">
    <source>
        <dbReference type="ARBA" id="ARBA00022801"/>
    </source>
</evidence>
<dbReference type="GO" id="GO:0004566">
    <property type="term" value="F:beta-glucuronidase activity"/>
    <property type="evidence" value="ECO:0007669"/>
    <property type="project" value="UniProtKB-EC"/>
</dbReference>
<dbReference type="PANTHER" id="PTHR10066:SF67">
    <property type="entry name" value="BETA-GLUCURONIDASE"/>
    <property type="match status" value="1"/>
</dbReference>
<evidence type="ECO:0000259" key="7">
    <source>
        <dbReference type="Pfam" id="PF00703"/>
    </source>
</evidence>
<feature type="chain" id="PRO_5042272452" description="Beta-glucuronidase" evidence="6">
    <location>
        <begin position="24"/>
        <end position="604"/>
    </location>
</feature>
<keyword evidence="11" id="KW-1185">Reference proteome</keyword>
<dbReference type="Pfam" id="PF00703">
    <property type="entry name" value="Glyco_hydro_2"/>
    <property type="match status" value="1"/>
</dbReference>
<dbReference type="GO" id="GO:0005975">
    <property type="term" value="P:carbohydrate metabolic process"/>
    <property type="evidence" value="ECO:0007669"/>
    <property type="project" value="InterPro"/>
</dbReference>